<feature type="domain" description="Transcription factor NikR nickel binding C-terminal" evidence="10">
    <location>
        <begin position="55"/>
        <end position="123"/>
    </location>
</feature>
<dbReference type="NCBIfam" id="NF003381">
    <property type="entry name" value="PRK04460.1"/>
    <property type="match status" value="1"/>
</dbReference>
<evidence type="ECO:0000256" key="5">
    <source>
        <dbReference type="ARBA" id="ARBA00023015"/>
    </source>
</evidence>
<proteinExistence type="inferred from homology"/>
<dbReference type="InterPro" id="IPR045865">
    <property type="entry name" value="ACT-like_dom_sf"/>
</dbReference>
<dbReference type="GO" id="GO:0003677">
    <property type="term" value="F:DNA binding"/>
    <property type="evidence" value="ECO:0007669"/>
    <property type="project" value="UniProtKB-KW"/>
</dbReference>
<dbReference type="EMBL" id="DRIE01000131">
    <property type="protein sequence ID" value="HEC57807.1"/>
    <property type="molecule type" value="Genomic_DNA"/>
</dbReference>
<comment type="function">
    <text evidence="1 8">Transcriptional regulator.</text>
</comment>
<dbReference type="GO" id="GO:0010045">
    <property type="term" value="P:response to nickel cation"/>
    <property type="evidence" value="ECO:0007669"/>
    <property type="project" value="InterPro"/>
</dbReference>
<comment type="similarity">
    <text evidence="2 8">Belongs to the transcriptional regulatory CopG/NikR family.</text>
</comment>
<dbReference type="InterPro" id="IPR027271">
    <property type="entry name" value="Acetolactate_synth/TF_NikR_C"/>
</dbReference>
<sequence length="132" mass="15299">MPIISLSISEKLLQRFDDAIMDRGYSSRSEAFREAIRDYLVEYDWSDELGEEIISVITVIYDKKLPGNVLTEINHKFEDIVKMLTHLHLDEENCLEIFVTKGKGKRIKELIQAIEPIKGVKRVGFLNELCEI</sequence>
<keyword evidence="5 8" id="KW-0805">Transcription regulation</keyword>
<evidence type="ECO:0000259" key="10">
    <source>
        <dbReference type="Pfam" id="PF08753"/>
    </source>
</evidence>
<reference evidence="11" key="1">
    <citation type="journal article" date="2020" name="mSystems">
        <title>Genome- and Community-Level Interaction Insights into Carbon Utilization and Element Cycling Functions of Hydrothermarchaeota in Hydrothermal Sediment.</title>
        <authorList>
            <person name="Zhou Z."/>
            <person name="Liu Y."/>
            <person name="Xu W."/>
            <person name="Pan J."/>
            <person name="Luo Z.H."/>
            <person name="Li M."/>
        </authorList>
    </citation>
    <scope>NUCLEOTIDE SEQUENCE [LARGE SCALE GENOMIC DNA]</scope>
    <source>
        <strain evidence="11">HyVt-185</strain>
        <strain evidence="12">HyVt-386</strain>
    </source>
</reference>
<dbReference type="NCBIfam" id="NF002169">
    <property type="entry name" value="PRK01002.1"/>
    <property type="match status" value="1"/>
</dbReference>
<organism evidence="11">
    <name type="scientific">Candidatus Syntropharchaeum butanivorans</name>
    <dbReference type="NCBI Taxonomy" id="1839936"/>
    <lineage>
        <taxon>Archaea</taxon>
        <taxon>Methanobacteriati</taxon>
        <taxon>Methanobacteriota</taxon>
        <taxon>Stenosarchaea group</taxon>
        <taxon>Methanomicrobia</taxon>
        <taxon>Methanosarcinales</taxon>
        <taxon>ANME-2 cluster</taxon>
        <taxon>Candidatus Syntropharchaeum</taxon>
    </lineage>
</organism>
<evidence type="ECO:0000313" key="11">
    <source>
        <dbReference type="EMBL" id="HDM36168.1"/>
    </source>
</evidence>
<evidence type="ECO:0000256" key="2">
    <source>
        <dbReference type="ARBA" id="ARBA00008478"/>
    </source>
</evidence>
<dbReference type="HAMAP" id="MF_00476">
    <property type="entry name" value="NikR"/>
    <property type="match status" value="1"/>
</dbReference>
<dbReference type="EMBL" id="DQZR01000118">
    <property type="protein sequence ID" value="HDM36168.1"/>
    <property type="molecule type" value="Genomic_DNA"/>
</dbReference>
<evidence type="ECO:0000256" key="7">
    <source>
        <dbReference type="ARBA" id="ARBA00023163"/>
    </source>
</evidence>
<protein>
    <recommendedName>
        <fullName evidence="8">Putative nickel-responsive regulator</fullName>
    </recommendedName>
</protein>
<feature type="binding site" evidence="8">
    <location>
        <position position="94"/>
    </location>
    <ligand>
        <name>Ni(2+)</name>
        <dbReference type="ChEBI" id="CHEBI:49786"/>
    </ligand>
</feature>
<dbReference type="GO" id="GO:0016151">
    <property type="term" value="F:nickel cation binding"/>
    <property type="evidence" value="ECO:0007669"/>
    <property type="project" value="UniProtKB-UniRule"/>
</dbReference>
<keyword evidence="3 8" id="KW-0533">Nickel</keyword>
<dbReference type="InterPro" id="IPR022988">
    <property type="entry name" value="Ni_resp_reg_NikR"/>
</dbReference>
<dbReference type="Proteomes" id="UP000885936">
    <property type="component" value="Unassembled WGS sequence"/>
</dbReference>
<evidence type="ECO:0000256" key="1">
    <source>
        <dbReference type="ARBA" id="ARBA00002339"/>
    </source>
</evidence>
<evidence type="ECO:0000256" key="4">
    <source>
        <dbReference type="ARBA" id="ARBA00022723"/>
    </source>
</evidence>
<dbReference type="Proteomes" id="UP000885863">
    <property type="component" value="Unassembled WGS sequence"/>
</dbReference>
<dbReference type="Gene3D" id="3.30.70.1150">
    <property type="entry name" value="ACT-like. Chain A, domain 2"/>
    <property type="match status" value="1"/>
</dbReference>
<keyword evidence="7 8" id="KW-0804">Transcription</keyword>
<dbReference type="Pfam" id="PF08753">
    <property type="entry name" value="NikR_C"/>
    <property type="match status" value="1"/>
</dbReference>
<keyword evidence="6 8" id="KW-0238">DNA-binding</keyword>
<dbReference type="InterPro" id="IPR013321">
    <property type="entry name" value="Arc_rbn_hlx_hlx"/>
</dbReference>
<evidence type="ECO:0000313" key="12">
    <source>
        <dbReference type="EMBL" id="HEC57807.1"/>
    </source>
</evidence>
<dbReference type="AlphaFoldDB" id="A0A7C1AV70"/>
<evidence type="ECO:0000256" key="6">
    <source>
        <dbReference type="ARBA" id="ARBA00023125"/>
    </source>
</evidence>
<dbReference type="GO" id="GO:0003700">
    <property type="term" value="F:DNA-binding transcription factor activity"/>
    <property type="evidence" value="ECO:0007669"/>
    <property type="project" value="UniProtKB-UniRule"/>
</dbReference>
<evidence type="ECO:0000259" key="9">
    <source>
        <dbReference type="Pfam" id="PF01402"/>
    </source>
</evidence>
<comment type="cofactor">
    <cofactor evidence="8">
        <name>Ni(2+)</name>
        <dbReference type="ChEBI" id="CHEBI:49786"/>
    </cofactor>
    <text evidence="8">Binds 1 nickel ion per subunit.</text>
</comment>
<feature type="binding site" evidence="8">
    <location>
        <position position="86"/>
    </location>
    <ligand>
        <name>Ni(2+)</name>
        <dbReference type="ChEBI" id="CHEBI:49786"/>
    </ligand>
</feature>
<feature type="binding site" evidence="8">
    <location>
        <position position="75"/>
    </location>
    <ligand>
        <name>Ni(2+)</name>
        <dbReference type="ChEBI" id="CHEBI:49786"/>
    </ligand>
</feature>
<dbReference type="PANTHER" id="PTHR34719">
    <property type="entry name" value="NICKEL-RESPONSIVE REGULATOR"/>
    <property type="match status" value="1"/>
</dbReference>
<gene>
    <name evidence="11" type="primary">nikR</name>
    <name evidence="11" type="ORF">ENG09_02785</name>
    <name evidence="12" type="ORF">ENI32_08075</name>
</gene>
<feature type="binding site" evidence="8">
    <location>
        <position position="88"/>
    </location>
    <ligand>
        <name>Ni(2+)</name>
        <dbReference type="ChEBI" id="CHEBI:49786"/>
    </ligand>
</feature>
<accession>A0A7C1AV70</accession>
<name>A0A7C1AV70_9EURY</name>
<dbReference type="CDD" id="cd22231">
    <property type="entry name" value="RHH_NikR_HicB-like"/>
    <property type="match status" value="1"/>
</dbReference>
<dbReference type="Gene3D" id="1.10.1220.10">
    <property type="entry name" value="Met repressor-like"/>
    <property type="match status" value="1"/>
</dbReference>
<dbReference type="InterPro" id="IPR014864">
    <property type="entry name" value="TF_NikR_Ni-bd_C"/>
</dbReference>
<evidence type="ECO:0000256" key="8">
    <source>
        <dbReference type="HAMAP-Rule" id="MF_00476"/>
    </source>
</evidence>
<dbReference type="InterPro" id="IPR010985">
    <property type="entry name" value="Ribbon_hlx_hlx"/>
</dbReference>
<feature type="domain" description="Ribbon-helix-helix protein CopG" evidence="9">
    <location>
        <begin position="4"/>
        <end position="42"/>
    </location>
</feature>
<comment type="caution">
    <text evidence="11">The sequence shown here is derived from an EMBL/GenBank/DDBJ whole genome shotgun (WGS) entry which is preliminary data.</text>
</comment>
<dbReference type="PANTHER" id="PTHR34719:SF2">
    <property type="entry name" value="NICKEL-RESPONSIVE REGULATOR"/>
    <property type="match status" value="1"/>
</dbReference>
<dbReference type="SUPFAM" id="SSF47598">
    <property type="entry name" value="Ribbon-helix-helix"/>
    <property type="match status" value="1"/>
</dbReference>
<dbReference type="SUPFAM" id="SSF55021">
    <property type="entry name" value="ACT-like"/>
    <property type="match status" value="1"/>
</dbReference>
<dbReference type="Pfam" id="PF01402">
    <property type="entry name" value="RHH_1"/>
    <property type="match status" value="1"/>
</dbReference>
<keyword evidence="4 8" id="KW-0479">Metal-binding</keyword>
<dbReference type="InterPro" id="IPR002145">
    <property type="entry name" value="CopG"/>
</dbReference>
<dbReference type="InterPro" id="IPR050192">
    <property type="entry name" value="CopG/NikR_regulator"/>
</dbReference>
<evidence type="ECO:0000256" key="3">
    <source>
        <dbReference type="ARBA" id="ARBA00022596"/>
    </source>
</evidence>